<dbReference type="Proteomes" id="UP000692954">
    <property type="component" value="Unassembled WGS sequence"/>
</dbReference>
<dbReference type="InterPro" id="IPR000217">
    <property type="entry name" value="Tubulin"/>
</dbReference>
<dbReference type="Pfam" id="PF00091">
    <property type="entry name" value="Tubulin"/>
    <property type="match status" value="1"/>
</dbReference>
<keyword evidence="4" id="KW-0342">GTP-binding</keyword>
<dbReference type="EMBL" id="CAJJDN010000039">
    <property type="protein sequence ID" value="CAD8079811.1"/>
    <property type="molecule type" value="Genomic_DNA"/>
</dbReference>
<evidence type="ECO:0000313" key="7">
    <source>
        <dbReference type="Proteomes" id="UP000692954"/>
    </source>
</evidence>
<evidence type="ECO:0000313" key="6">
    <source>
        <dbReference type="EMBL" id="CAD8079811.1"/>
    </source>
</evidence>
<protein>
    <recommendedName>
        <fullName evidence="5">Tubulin/FtsZ GTPase domain-containing protein</fullName>
    </recommendedName>
</protein>
<evidence type="ECO:0000259" key="5">
    <source>
        <dbReference type="Pfam" id="PF00091"/>
    </source>
</evidence>
<comment type="similarity">
    <text evidence="1">Belongs to the tubulin family.</text>
</comment>
<comment type="caution">
    <text evidence="6">The sequence shown here is derived from an EMBL/GenBank/DDBJ whole genome shotgun (WGS) entry which is preliminary data.</text>
</comment>
<keyword evidence="2" id="KW-0493">Microtubule</keyword>
<evidence type="ECO:0000256" key="4">
    <source>
        <dbReference type="ARBA" id="ARBA00023134"/>
    </source>
</evidence>
<evidence type="ECO:0000256" key="3">
    <source>
        <dbReference type="ARBA" id="ARBA00022741"/>
    </source>
</evidence>
<gene>
    <name evidence="6" type="ORF">PSON_ATCC_30995.1.T0390301</name>
</gene>
<reference evidence="6" key="1">
    <citation type="submission" date="2021-01" db="EMBL/GenBank/DDBJ databases">
        <authorList>
            <consortium name="Genoscope - CEA"/>
            <person name="William W."/>
        </authorList>
    </citation>
    <scope>NUCLEOTIDE SEQUENCE</scope>
</reference>
<keyword evidence="3" id="KW-0547">Nucleotide-binding</keyword>
<dbReference type="GO" id="GO:0007017">
    <property type="term" value="P:microtubule-based process"/>
    <property type="evidence" value="ECO:0007669"/>
    <property type="project" value="InterPro"/>
</dbReference>
<dbReference type="OrthoDB" id="305172at2759"/>
<keyword evidence="7" id="KW-1185">Reference proteome</keyword>
<sequence>MGEIIQLNFGDIGNNIGHQYLEKLIDDHYLNDNIINNQHTQKIHVSFEELKNQQYQFRGIFDNSSDQFIHQLLTSPECQYINNNLLLTKRNKNISGTHSNSQNYFKDQIQDELFEKLSQHIEKCDKFFGCNFNHSTFDNSSGQSAQAINQYRERFPDKFCSSFSLIPNIISTNAIEIYNMTFSLHHLIENTDVVMLFDYGALEKQLQKLNQLCTIQNSNKIIAECILQANSSQRFPGYQNGDFRKIATNLIPFPRLHFFTCAFSPFKINSDWNSQLKILSIPENTYLTFHNITRNLYLAQSLITRCNTNYLDFHQVLSNLENKTPWIPYGILHLNCKVENRNLGKTVMHIGNHKDLGKNFQIHTEIYTQFFRRKAFLHYYLQDGMDEMEFVEAESNLNDFVSEYQEYCCQAYYDEEEYYEEEQY</sequence>
<evidence type="ECO:0000256" key="1">
    <source>
        <dbReference type="ARBA" id="ARBA00009636"/>
    </source>
</evidence>
<dbReference type="GO" id="GO:0005874">
    <property type="term" value="C:microtubule"/>
    <property type="evidence" value="ECO:0007669"/>
    <property type="project" value="UniProtKB-KW"/>
</dbReference>
<feature type="domain" description="Tubulin/FtsZ GTPase" evidence="5">
    <location>
        <begin position="3"/>
        <end position="204"/>
    </location>
</feature>
<name>A0A8S1MN09_9CILI</name>
<dbReference type="AlphaFoldDB" id="A0A8S1MN09"/>
<dbReference type="PANTHER" id="PTHR11588">
    <property type="entry name" value="TUBULIN"/>
    <property type="match status" value="1"/>
</dbReference>
<organism evidence="6 7">
    <name type="scientific">Paramecium sonneborni</name>
    <dbReference type="NCBI Taxonomy" id="65129"/>
    <lineage>
        <taxon>Eukaryota</taxon>
        <taxon>Sar</taxon>
        <taxon>Alveolata</taxon>
        <taxon>Ciliophora</taxon>
        <taxon>Intramacronucleata</taxon>
        <taxon>Oligohymenophorea</taxon>
        <taxon>Peniculida</taxon>
        <taxon>Parameciidae</taxon>
        <taxon>Paramecium</taxon>
    </lineage>
</organism>
<proteinExistence type="inferred from homology"/>
<dbReference type="GO" id="GO:0005525">
    <property type="term" value="F:GTP binding"/>
    <property type="evidence" value="ECO:0007669"/>
    <property type="project" value="UniProtKB-KW"/>
</dbReference>
<accession>A0A8S1MN09</accession>
<dbReference type="InterPro" id="IPR003008">
    <property type="entry name" value="Tubulin_FtsZ_GTPase"/>
</dbReference>
<evidence type="ECO:0000256" key="2">
    <source>
        <dbReference type="ARBA" id="ARBA00022701"/>
    </source>
</evidence>